<evidence type="ECO:0000256" key="1">
    <source>
        <dbReference type="SAM" id="MobiDB-lite"/>
    </source>
</evidence>
<feature type="region of interest" description="Disordered" evidence="1">
    <location>
        <begin position="257"/>
        <end position="276"/>
    </location>
</feature>
<proteinExistence type="predicted"/>
<evidence type="ECO:0000313" key="3">
    <source>
        <dbReference type="Proteomes" id="UP000265520"/>
    </source>
</evidence>
<name>A0A392N7R6_9FABA</name>
<accession>A0A392N7R6</accession>
<protein>
    <recommendedName>
        <fullName evidence="4">Envelope-like protein</fullName>
    </recommendedName>
</protein>
<dbReference type="AlphaFoldDB" id="A0A392N7R6"/>
<feature type="compositionally biased region" description="Polar residues" evidence="1">
    <location>
        <begin position="168"/>
        <end position="177"/>
    </location>
</feature>
<feature type="region of interest" description="Disordered" evidence="1">
    <location>
        <begin position="1"/>
        <end position="21"/>
    </location>
</feature>
<feature type="region of interest" description="Disordered" evidence="1">
    <location>
        <begin position="119"/>
        <end position="222"/>
    </location>
</feature>
<organism evidence="2 3">
    <name type="scientific">Trifolium medium</name>
    <dbReference type="NCBI Taxonomy" id="97028"/>
    <lineage>
        <taxon>Eukaryota</taxon>
        <taxon>Viridiplantae</taxon>
        <taxon>Streptophyta</taxon>
        <taxon>Embryophyta</taxon>
        <taxon>Tracheophyta</taxon>
        <taxon>Spermatophyta</taxon>
        <taxon>Magnoliopsida</taxon>
        <taxon>eudicotyledons</taxon>
        <taxon>Gunneridae</taxon>
        <taxon>Pentapetalae</taxon>
        <taxon>rosids</taxon>
        <taxon>fabids</taxon>
        <taxon>Fabales</taxon>
        <taxon>Fabaceae</taxon>
        <taxon>Papilionoideae</taxon>
        <taxon>50 kb inversion clade</taxon>
        <taxon>NPAAA clade</taxon>
        <taxon>Hologalegina</taxon>
        <taxon>IRL clade</taxon>
        <taxon>Trifolieae</taxon>
        <taxon>Trifolium</taxon>
    </lineage>
</organism>
<reference evidence="2 3" key="1">
    <citation type="journal article" date="2018" name="Front. Plant Sci.">
        <title>Red Clover (Trifolium pratense) and Zigzag Clover (T. medium) - A Picture of Genomic Similarities and Differences.</title>
        <authorList>
            <person name="Dluhosova J."/>
            <person name="Istvanek J."/>
            <person name="Nedelnik J."/>
            <person name="Repkova J."/>
        </authorList>
    </citation>
    <scope>NUCLEOTIDE SEQUENCE [LARGE SCALE GENOMIC DNA]</scope>
    <source>
        <strain evidence="3">cv. 10/8</strain>
        <tissue evidence="2">Leaf</tissue>
    </source>
</reference>
<evidence type="ECO:0008006" key="4">
    <source>
        <dbReference type="Google" id="ProtNLM"/>
    </source>
</evidence>
<evidence type="ECO:0000313" key="2">
    <source>
        <dbReference type="EMBL" id="MCH95826.1"/>
    </source>
</evidence>
<feature type="region of interest" description="Disordered" evidence="1">
    <location>
        <begin position="40"/>
        <end position="86"/>
    </location>
</feature>
<sequence>MPTSNKTSPIKSDSPKSPPEDVLYSKITEAVPITTVLPEGSKKKKKFKSTVKKEKRQKVYESNPFSAKNPKIKGKKSKSTTGPRRAFTMSELYNENLDKFDVNPITEASATAIVNLSDETVKESENPKSTENLGEIDLGCSDVNKDVDGAPTKATSGSVMESPKESIPGTNAASDATPSAREEGLENNVIPDSPENVTIPEKEKTTETTVTGDVSDDNTVKDKDADVNVIDLDNLNTGESPAEKNHVPCIARRTRNRSGKVVAAVGEKTKSPKQGK</sequence>
<feature type="compositionally biased region" description="Basic and acidic residues" evidence="1">
    <location>
        <begin position="119"/>
        <end position="128"/>
    </location>
</feature>
<feature type="compositionally biased region" description="Low complexity" evidence="1">
    <location>
        <begin position="1"/>
        <end position="12"/>
    </location>
</feature>
<comment type="caution">
    <text evidence="2">The sequence shown here is derived from an EMBL/GenBank/DDBJ whole genome shotgun (WGS) entry which is preliminary data.</text>
</comment>
<dbReference type="Proteomes" id="UP000265520">
    <property type="component" value="Unassembled WGS sequence"/>
</dbReference>
<feature type="compositionally biased region" description="Basic residues" evidence="1">
    <location>
        <begin position="42"/>
        <end position="56"/>
    </location>
</feature>
<keyword evidence="3" id="KW-1185">Reference proteome</keyword>
<dbReference type="EMBL" id="LXQA010030775">
    <property type="protein sequence ID" value="MCH95826.1"/>
    <property type="molecule type" value="Genomic_DNA"/>
</dbReference>
<feature type="non-terminal residue" evidence="2">
    <location>
        <position position="276"/>
    </location>
</feature>